<dbReference type="CDD" id="cd00090">
    <property type="entry name" value="HTH_ARSR"/>
    <property type="match status" value="1"/>
</dbReference>
<dbReference type="Pfam" id="PF12802">
    <property type="entry name" value="MarR_2"/>
    <property type="match status" value="1"/>
</dbReference>
<dbReference type="InterPro" id="IPR036390">
    <property type="entry name" value="WH_DNA-bd_sf"/>
</dbReference>
<evidence type="ECO:0000256" key="1">
    <source>
        <dbReference type="ARBA" id="ARBA00023015"/>
    </source>
</evidence>
<comment type="caution">
    <text evidence="5">The sequence shown here is derived from an EMBL/GenBank/DDBJ whole genome shotgun (WGS) entry which is preliminary data.</text>
</comment>
<keyword evidence="6" id="KW-1185">Reference proteome</keyword>
<dbReference type="InterPro" id="IPR000835">
    <property type="entry name" value="HTH_MarR-typ"/>
</dbReference>
<evidence type="ECO:0000256" key="2">
    <source>
        <dbReference type="ARBA" id="ARBA00023125"/>
    </source>
</evidence>
<dbReference type="PROSITE" id="PS50995">
    <property type="entry name" value="HTH_MARR_2"/>
    <property type="match status" value="1"/>
</dbReference>
<keyword evidence="3" id="KW-0804">Transcription</keyword>
<accession>A0ABY6W6S9</accession>
<feature type="domain" description="HTH marR-type" evidence="4">
    <location>
        <begin position="17"/>
        <end position="145"/>
    </location>
</feature>
<gene>
    <name evidence="5" type="ORF">PCA20602_03386</name>
</gene>
<dbReference type="EMBL" id="CABPRV010000008">
    <property type="protein sequence ID" value="VVE25802.1"/>
    <property type="molecule type" value="Genomic_DNA"/>
</dbReference>
<dbReference type="SMART" id="SM00347">
    <property type="entry name" value="HTH_MARR"/>
    <property type="match status" value="1"/>
</dbReference>
<evidence type="ECO:0000259" key="4">
    <source>
        <dbReference type="PROSITE" id="PS50995"/>
    </source>
</evidence>
<keyword evidence="2" id="KW-0238">DNA-binding</keyword>
<dbReference type="InterPro" id="IPR011991">
    <property type="entry name" value="ArsR-like_HTH"/>
</dbReference>
<proteinExistence type="predicted"/>
<dbReference type="Proteomes" id="UP000366065">
    <property type="component" value="Unassembled WGS sequence"/>
</dbReference>
<dbReference type="PROSITE" id="PS01117">
    <property type="entry name" value="HTH_MARR_1"/>
    <property type="match status" value="1"/>
</dbReference>
<evidence type="ECO:0000256" key="3">
    <source>
        <dbReference type="ARBA" id="ARBA00023163"/>
    </source>
</evidence>
<name>A0ABY6W6S9_9BURK</name>
<dbReference type="InterPro" id="IPR023187">
    <property type="entry name" value="Tscrpt_reg_MarR-type_CS"/>
</dbReference>
<protein>
    <recommendedName>
        <fullName evidence="4">HTH marR-type domain-containing protein</fullName>
    </recommendedName>
</protein>
<dbReference type="InterPro" id="IPR036388">
    <property type="entry name" value="WH-like_DNA-bd_sf"/>
</dbReference>
<organism evidence="5 6">
    <name type="scientific">Pandoraea capi</name>
    <dbReference type="NCBI Taxonomy" id="2508286"/>
    <lineage>
        <taxon>Bacteria</taxon>
        <taxon>Pseudomonadati</taxon>
        <taxon>Pseudomonadota</taxon>
        <taxon>Betaproteobacteria</taxon>
        <taxon>Burkholderiales</taxon>
        <taxon>Burkholderiaceae</taxon>
        <taxon>Pandoraea</taxon>
    </lineage>
</organism>
<dbReference type="InterPro" id="IPR039422">
    <property type="entry name" value="MarR/SlyA-like"/>
</dbReference>
<evidence type="ECO:0000313" key="5">
    <source>
        <dbReference type="EMBL" id="VVE25802.1"/>
    </source>
</evidence>
<dbReference type="Gene3D" id="1.10.10.10">
    <property type="entry name" value="Winged helix-like DNA-binding domain superfamily/Winged helix DNA-binding domain"/>
    <property type="match status" value="1"/>
</dbReference>
<dbReference type="PANTHER" id="PTHR33164">
    <property type="entry name" value="TRANSCRIPTIONAL REGULATOR, MARR FAMILY"/>
    <property type="match status" value="1"/>
</dbReference>
<dbReference type="SUPFAM" id="SSF46785">
    <property type="entry name" value="Winged helix' DNA-binding domain"/>
    <property type="match status" value="1"/>
</dbReference>
<reference evidence="5 6" key="1">
    <citation type="submission" date="2019-08" db="EMBL/GenBank/DDBJ databases">
        <authorList>
            <person name="Peeters C."/>
        </authorList>
    </citation>
    <scope>NUCLEOTIDE SEQUENCE [LARGE SCALE GENOMIC DNA]</scope>
    <source>
        <strain evidence="5 6">LMG 20602</strain>
    </source>
</reference>
<sequence length="157" mass="17550">MKPRMNASNPVPGVCNNTALRKAARHVTRFYDTCLAETGLRGTQYAILNLVATRGPSTIADLAETLVMDRATMGHNLRPLERDGLIAIRVGQRDRREREVTLTDEGTALEAEGKLAWNRAQKQFETLFGKEDALAMRRVMARIAALDLQDNDATERR</sequence>
<evidence type="ECO:0000313" key="6">
    <source>
        <dbReference type="Proteomes" id="UP000366065"/>
    </source>
</evidence>
<keyword evidence="1" id="KW-0805">Transcription regulation</keyword>
<dbReference type="PANTHER" id="PTHR33164:SF105">
    <property type="entry name" value="TRANSCRIPTIONAL REPRESSOR PROTEIN-RELATED"/>
    <property type="match status" value="1"/>
</dbReference>